<protein>
    <submittedName>
        <fullName evidence="2">Uncharacterized protein</fullName>
    </submittedName>
</protein>
<sequence length="109" mass="12679">MSLSREVGYITHVQANRHIRVMVILFPRDVSKFEPLKLKANMVRNVESDDDITDDGNSDDEKDYSTTIEEPESKKKISEEFKGLKNWGDMSPLNKFYNEDFKNVNKCFA</sequence>
<accession>A0A9N8ERU5</accession>
<dbReference type="EMBL" id="CAICTM010001475">
    <property type="protein sequence ID" value="CAB9523964.1"/>
    <property type="molecule type" value="Genomic_DNA"/>
</dbReference>
<feature type="compositionally biased region" description="Acidic residues" evidence="1">
    <location>
        <begin position="48"/>
        <end position="62"/>
    </location>
</feature>
<evidence type="ECO:0000313" key="2">
    <source>
        <dbReference type="EMBL" id="CAB9523964.1"/>
    </source>
</evidence>
<reference evidence="2" key="1">
    <citation type="submission" date="2020-06" db="EMBL/GenBank/DDBJ databases">
        <authorList>
            <consortium name="Plant Systems Biology data submission"/>
        </authorList>
    </citation>
    <scope>NUCLEOTIDE SEQUENCE</scope>
    <source>
        <strain evidence="2">D6</strain>
    </source>
</reference>
<gene>
    <name evidence="2" type="ORF">SEMRO_1477_G275990.1</name>
</gene>
<feature type="region of interest" description="Disordered" evidence="1">
    <location>
        <begin position="47"/>
        <end position="73"/>
    </location>
</feature>
<proteinExistence type="predicted"/>
<comment type="caution">
    <text evidence="2">The sequence shown here is derived from an EMBL/GenBank/DDBJ whole genome shotgun (WGS) entry which is preliminary data.</text>
</comment>
<keyword evidence="3" id="KW-1185">Reference proteome</keyword>
<evidence type="ECO:0000313" key="3">
    <source>
        <dbReference type="Proteomes" id="UP001153069"/>
    </source>
</evidence>
<dbReference type="Proteomes" id="UP001153069">
    <property type="component" value="Unassembled WGS sequence"/>
</dbReference>
<dbReference type="AlphaFoldDB" id="A0A9N8ERU5"/>
<evidence type="ECO:0000256" key="1">
    <source>
        <dbReference type="SAM" id="MobiDB-lite"/>
    </source>
</evidence>
<name>A0A9N8ERU5_9STRA</name>
<organism evidence="2 3">
    <name type="scientific">Seminavis robusta</name>
    <dbReference type="NCBI Taxonomy" id="568900"/>
    <lineage>
        <taxon>Eukaryota</taxon>
        <taxon>Sar</taxon>
        <taxon>Stramenopiles</taxon>
        <taxon>Ochrophyta</taxon>
        <taxon>Bacillariophyta</taxon>
        <taxon>Bacillariophyceae</taxon>
        <taxon>Bacillariophycidae</taxon>
        <taxon>Naviculales</taxon>
        <taxon>Naviculaceae</taxon>
        <taxon>Seminavis</taxon>
    </lineage>
</organism>